<proteinExistence type="predicted"/>
<dbReference type="EMBL" id="MN905507">
    <property type="protein sequence ID" value="UEQ12259.1"/>
    <property type="molecule type" value="Genomic_DNA"/>
</dbReference>
<protein>
    <submittedName>
        <fullName evidence="1">Uncharacterized protein</fullName>
    </submittedName>
</protein>
<gene>
    <name evidence="1" type="primary">orf72</name>
</gene>
<keyword evidence="1" id="KW-0150">Chloroplast</keyword>
<evidence type="ECO:0000313" key="1">
    <source>
        <dbReference type="EMBL" id="UEQ12259.1"/>
    </source>
</evidence>
<reference evidence="1" key="1">
    <citation type="submission" date="2020-01" db="EMBL/GenBank/DDBJ databases">
        <title>The chloroplast and mitochondrion of a new freshwater red algal species from China.</title>
        <authorList>
            <person name="Fang K."/>
            <person name="Xie S."/>
        </authorList>
    </citation>
    <scope>NUCLEOTIDE SEQUENCE</scope>
    <source>
        <strain evidence="1">SAS-FKP1901</strain>
    </source>
</reference>
<keyword evidence="1" id="KW-0934">Plastid</keyword>
<name>A0A8K1YV64_9FLOR</name>
<sequence length="491" mass="59014">MNLFNFISLVPCSRSSLVSVKWEKQTIHSSSLLNKKNLTLNTKIVHIKSNLDKVHNSYHLLLATESVYRFTEINKNKPNLFKQLINKYWQQSMFLSYSTPLSKKYLSYLAKKDTLVLKSQYKKNLIDFSKALLSGRIDSQVFLDSKNSISPYIQYIWKKGYNIELPQLWKKVWFNNEINKFFYNKQISLINMLKHNKFPVFIVVNGFNQMVIAEPGEELVASPSLIYNVYKWYSDHFLLKKYNNKMYEGWFFVNPYDAIEYKDYIRNEYIRSSQHNRLDIMPTSIDFYYRLNRQTTSNVHFRLLPDLLEVSKLVKLRSYRKDLIFHPKQKYGKSYFQGQPIYLIQPINNLPNKKNHTKTVNYFYRLPNDPLNKKYNPIFFNKDVALVAWANFRKQMPLMKLPKKPILMVYNLEDFLKDYEHDLDLQIHLHHEQFLLVPSKEVYKEISKNSEYFIKQNWLERLYNHCYPYLLTCTIWSKRAIWSLTSRQPPN</sequence>
<organism evidence="1">
    <name type="scientific">Batrachospermum sp</name>
    <dbReference type="NCBI Taxonomy" id="31373"/>
    <lineage>
        <taxon>Eukaryota</taxon>
        <taxon>Rhodophyta</taxon>
        <taxon>Florideophyceae</taxon>
        <taxon>Nemaliophycidae</taxon>
        <taxon>Batrachospermales</taxon>
        <taxon>Batrachospermaceae</taxon>
        <taxon>Batrachospermum</taxon>
    </lineage>
</organism>
<geneLocation type="chloroplast" evidence="1"/>
<dbReference type="AlphaFoldDB" id="A0A8K1YV64"/>
<accession>A0A8K1YV64</accession>